<keyword evidence="1" id="KW-0547">Nucleotide-binding</keyword>
<comment type="caution">
    <text evidence="5">The sequence shown here is derived from an EMBL/GenBank/DDBJ whole genome shotgun (WGS) entry which is preliminary data.</text>
</comment>
<keyword evidence="6" id="KW-1185">Reference proteome</keyword>
<dbReference type="PANTHER" id="PTHR11089">
    <property type="entry name" value="GTP-BINDING PROTEIN-RELATED"/>
    <property type="match status" value="1"/>
</dbReference>
<dbReference type="OrthoDB" id="10266128at2759"/>
<dbReference type="GO" id="GO:0005525">
    <property type="term" value="F:GTP binding"/>
    <property type="evidence" value="ECO:0007669"/>
    <property type="project" value="UniProtKB-KW"/>
</dbReference>
<evidence type="ECO:0000313" key="6">
    <source>
        <dbReference type="Proteomes" id="UP000751190"/>
    </source>
</evidence>
<evidence type="ECO:0000259" key="4">
    <source>
        <dbReference type="PROSITE" id="PS51721"/>
    </source>
</evidence>
<name>A0A8J5XQH1_DIALT</name>
<evidence type="ECO:0000256" key="1">
    <source>
        <dbReference type="ARBA" id="ARBA00022741"/>
    </source>
</evidence>
<dbReference type="CDD" id="cd04178">
    <property type="entry name" value="Nucleostemin_like"/>
    <property type="match status" value="1"/>
</dbReference>
<dbReference type="Gene3D" id="1.10.1580.10">
    <property type="match status" value="1"/>
</dbReference>
<feature type="region of interest" description="Disordered" evidence="3">
    <location>
        <begin position="495"/>
        <end position="547"/>
    </location>
</feature>
<dbReference type="SUPFAM" id="SSF52540">
    <property type="entry name" value="P-loop containing nucleoside triphosphate hydrolases"/>
    <property type="match status" value="1"/>
</dbReference>
<dbReference type="AlphaFoldDB" id="A0A8J5XQH1"/>
<organism evidence="5 6">
    <name type="scientific">Diacronema lutheri</name>
    <name type="common">Unicellular marine alga</name>
    <name type="synonym">Monochrysis lutheri</name>
    <dbReference type="NCBI Taxonomy" id="2081491"/>
    <lineage>
        <taxon>Eukaryota</taxon>
        <taxon>Haptista</taxon>
        <taxon>Haptophyta</taxon>
        <taxon>Pavlovophyceae</taxon>
        <taxon>Pavlovales</taxon>
        <taxon>Pavlovaceae</taxon>
        <taxon>Diacronema</taxon>
    </lineage>
</organism>
<gene>
    <name evidence="5" type="ORF">KFE25_003888</name>
</gene>
<dbReference type="EMBL" id="JAGTXO010000015">
    <property type="protein sequence ID" value="KAG8463615.1"/>
    <property type="molecule type" value="Genomic_DNA"/>
</dbReference>
<dbReference type="PRINTS" id="PR00326">
    <property type="entry name" value="GTP1OBG"/>
</dbReference>
<dbReference type="InterPro" id="IPR030378">
    <property type="entry name" value="G_CP_dom"/>
</dbReference>
<reference evidence="5" key="1">
    <citation type="submission" date="2021-05" db="EMBL/GenBank/DDBJ databases">
        <title>The genome of the haptophyte Pavlova lutheri (Diacronema luteri, Pavlovales) - a model for lipid biosynthesis in eukaryotic algae.</title>
        <authorList>
            <person name="Hulatt C.J."/>
            <person name="Posewitz M.C."/>
        </authorList>
    </citation>
    <scope>NUCLEOTIDE SEQUENCE</scope>
    <source>
        <strain evidence="5">NIVA-4/92</strain>
    </source>
</reference>
<dbReference type="Proteomes" id="UP000751190">
    <property type="component" value="Unassembled WGS sequence"/>
</dbReference>
<protein>
    <recommendedName>
        <fullName evidence="4">CP-type G domain-containing protein</fullName>
    </recommendedName>
</protein>
<dbReference type="Pfam" id="PF01926">
    <property type="entry name" value="MMR_HSR1"/>
    <property type="match status" value="1"/>
</dbReference>
<feature type="compositionally biased region" description="Basic and acidic residues" evidence="3">
    <location>
        <begin position="431"/>
        <end position="451"/>
    </location>
</feature>
<dbReference type="PROSITE" id="PS51721">
    <property type="entry name" value="G_CP"/>
    <property type="match status" value="1"/>
</dbReference>
<feature type="domain" description="CP-type G" evidence="4">
    <location>
        <begin position="104"/>
        <end position="302"/>
    </location>
</feature>
<keyword evidence="2" id="KW-0342">GTP-binding</keyword>
<feature type="region of interest" description="Disordered" evidence="3">
    <location>
        <begin position="431"/>
        <end position="480"/>
    </location>
</feature>
<dbReference type="GO" id="GO:0005730">
    <property type="term" value="C:nucleolus"/>
    <property type="evidence" value="ECO:0007669"/>
    <property type="project" value="TreeGrafter"/>
</dbReference>
<dbReference type="InterPro" id="IPR006073">
    <property type="entry name" value="GTP-bd"/>
</dbReference>
<feature type="region of interest" description="Disordered" evidence="3">
    <location>
        <begin position="187"/>
        <end position="219"/>
    </location>
</feature>
<evidence type="ECO:0000256" key="2">
    <source>
        <dbReference type="ARBA" id="ARBA00023134"/>
    </source>
</evidence>
<dbReference type="InterPro" id="IPR023179">
    <property type="entry name" value="GTP-bd_ortho_bundle_sf"/>
</dbReference>
<dbReference type="PANTHER" id="PTHR11089:SF30">
    <property type="entry name" value="GUANINE NUCLEOTIDE-BINDING PROTEIN-LIKE 3 HOMOLOG"/>
    <property type="match status" value="1"/>
</dbReference>
<evidence type="ECO:0000256" key="3">
    <source>
        <dbReference type="SAM" id="MobiDB-lite"/>
    </source>
</evidence>
<dbReference type="InterPro" id="IPR050755">
    <property type="entry name" value="TRAFAC_YlqF/YawG_RiboMat"/>
</dbReference>
<dbReference type="Gene3D" id="3.40.50.300">
    <property type="entry name" value="P-loop containing nucleotide triphosphate hydrolases"/>
    <property type="match status" value="1"/>
</dbReference>
<accession>A0A8J5XQH1</accession>
<dbReference type="InterPro" id="IPR027417">
    <property type="entry name" value="P-loop_NTPase"/>
</dbReference>
<proteinExistence type="predicted"/>
<sequence>MGMKNKQKRAGVKRERLGMVNLREEKLARVKAQNINSRAAKVAAARGMDAPAPLVALSKSAARRQKYFARQERAAPAASAAAEERGDDPAAALVANAGRQRAFHKELDRVVAMSDVLLEVLDARDPLGCRCAALETAALEHRTPKRIVIVLNKADLVPPDNLDAWVRYLRRFHPTIAFKATDLGARRRAPAPAQPQLTPSAVLRDDPASTLPAGPSRPLGAPHTVDDLIQLLKSYSRSDKLLTAITVGVVGYPNVGKSSVINALKRAKAVTTGAMPGVTRALQVVALDRKIKLVDCPGVVFSKPRSAADAADMVLRSVLKVDTAVEPSDLAEALLRKCTHETIRRHFALGEFDSASDLLALVALKRGLLRKGGTVDLALAARVLAQEWTSGAIAFHSEPPRADETVDEGAAIVGTLAPAFDVERVAHPTVERARAGAAKRAREPRSERDGDGDGADGAPSASDGGSDGGDDDDDPSELAGTMDDDVAQRALLAALRAGSRKRAPRSEDEPTDPNLARKAPLARKKVPTEYVVPLTQKQQQKKRLKEQARGLELSQRALGLADEQIADISNVS</sequence>
<evidence type="ECO:0000313" key="5">
    <source>
        <dbReference type="EMBL" id="KAG8463615.1"/>
    </source>
</evidence>